<evidence type="ECO:0000256" key="7">
    <source>
        <dbReference type="ARBA" id="ARBA00022490"/>
    </source>
</evidence>
<gene>
    <name evidence="15" type="primary">trmD</name>
    <name evidence="19" type="ORF">COT25_01220</name>
</gene>
<evidence type="ECO:0000256" key="8">
    <source>
        <dbReference type="ARBA" id="ARBA00022603"/>
    </source>
</evidence>
<dbReference type="CDD" id="cd18080">
    <property type="entry name" value="TrmD-like"/>
    <property type="match status" value="1"/>
</dbReference>
<feature type="binding site" evidence="15 16">
    <location>
        <position position="113"/>
    </location>
    <ligand>
        <name>S-adenosyl-L-methionine</name>
        <dbReference type="ChEBI" id="CHEBI:59789"/>
    </ligand>
</feature>
<keyword evidence="7 15" id="KW-0963">Cytoplasm</keyword>
<evidence type="ECO:0000256" key="5">
    <source>
        <dbReference type="ARBA" id="ARBA00012807"/>
    </source>
</evidence>
<dbReference type="PIRSF" id="PIRSF000386">
    <property type="entry name" value="tRNA_mtase"/>
    <property type="match status" value="1"/>
</dbReference>
<comment type="subcellular location">
    <subcellularLocation>
        <location evidence="2 15 17">Cytoplasm</location>
    </subcellularLocation>
</comment>
<protein>
    <recommendedName>
        <fullName evidence="6 15">tRNA (guanine-N(1)-)-methyltransferase</fullName>
        <ecNumber evidence="5 15">2.1.1.228</ecNumber>
    </recommendedName>
    <alternativeName>
        <fullName evidence="12 15">M1G-methyltransferase</fullName>
    </alternativeName>
    <alternativeName>
        <fullName evidence="13 15">tRNA [GM37] methyltransferase</fullName>
    </alternativeName>
</protein>
<dbReference type="Gene3D" id="3.40.1280.10">
    <property type="match status" value="1"/>
</dbReference>
<keyword evidence="10 15" id="KW-0949">S-adenosyl-L-methionine</keyword>
<dbReference type="InterPro" id="IPR029028">
    <property type="entry name" value="Alpha/beta_knot_MTases"/>
</dbReference>
<name>A0A2H0YU24_9BACT</name>
<proteinExistence type="inferred from homology"/>
<evidence type="ECO:0000259" key="18">
    <source>
        <dbReference type="Pfam" id="PF01746"/>
    </source>
</evidence>
<feature type="domain" description="tRNA methyltransferase TRMD/TRM10-type" evidence="18">
    <location>
        <begin position="1"/>
        <end position="214"/>
    </location>
</feature>
<dbReference type="EMBL" id="PEXV01000048">
    <property type="protein sequence ID" value="PIS41789.1"/>
    <property type="molecule type" value="Genomic_DNA"/>
</dbReference>
<dbReference type="InterPro" id="IPR023148">
    <property type="entry name" value="tRNA_m1G_MeTrfase_C_sf"/>
</dbReference>
<comment type="function">
    <text evidence="1 15 17">Specifically methylates guanosine-37 in various tRNAs.</text>
</comment>
<dbReference type="Pfam" id="PF01746">
    <property type="entry name" value="tRNA_m1G_MT"/>
    <property type="match status" value="1"/>
</dbReference>
<dbReference type="NCBIfam" id="NF000648">
    <property type="entry name" value="PRK00026.1"/>
    <property type="match status" value="1"/>
</dbReference>
<evidence type="ECO:0000256" key="15">
    <source>
        <dbReference type="HAMAP-Rule" id="MF_00605"/>
    </source>
</evidence>
<evidence type="ECO:0000256" key="4">
    <source>
        <dbReference type="ARBA" id="ARBA00011738"/>
    </source>
</evidence>
<dbReference type="NCBIfam" id="TIGR00088">
    <property type="entry name" value="trmD"/>
    <property type="match status" value="1"/>
</dbReference>
<dbReference type="HAMAP" id="MF_00605">
    <property type="entry name" value="TrmD"/>
    <property type="match status" value="1"/>
</dbReference>
<evidence type="ECO:0000313" key="20">
    <source>
        <dbReference type="Proteomes" id="UP000228711"/>
    </source>
</evidence>
<evidence type="ECO:0000256" key="12">
    <source>
        <dbReference type="ARBA" id="ARBA00029736"/>
    </source>
</evidence>
<dbReference type="Gene3D" id="1.10.1270.20">
    <property type="entry name" value="tRNA(m1g37)methyltransferase, domain 2"/>
    <property type="match status" value="1"/>
</dbReference>
<evidence type="ECO:0000256" key="2">
    <source>
        <dbReference type="ARBA" id="ARBA00004496"/>
    </source>
</evidence>
<evidence type="ECO:0000313" key="19">
    <source>
        <dbReference type="EMBL" id="PIS41789.1"/>
    </source>
</evidence>
<dbReference type="SUPFAM" id="SSF75217">
    <property type="entry name" value="alpha/beta knot"/>
    <property type="match status" value="1"/>
</dbReference>
<keyword evidence="11 15" id="KW-0819">tRNA processing</keyword>
<dbReference type="InterPro" id="IPR002649">
    <property type="entry name" value="tRNA_m1G_MeTrfase_TrmD"/>
</dbReference>
<reference evidence="20" key="1">
    <citation type="submission" date="2017-09" db="EMBL/GenBank/DDBJ databases">
        <title>Depth-based differentiation of microbial function through sediment-hosted aquifers and enrichment of novel symbionts in the deep terrestrial subsurface.</title>
        <authorList>
            <person name="Probst A.J."/>
            <person name="Ladd B."/>
            <person name="Jarett J.K."/>
            <person name="Geller-Mcgrath D.E."/>
            <person name="Sieber C.M.K."/>
            <person name="Emerson J.B."/>
            <person name="Anantharaman K."/>
            <person name="Thomas B.C."/>
            <person name="Malmstrom R."/>
            <person name="Stieglmeier M."/>
            <person name="Klingl A."/>
            <person name="Woyke T."/>
            <person name="Ryan C.M."/>
            <person name="Banfield J.F."/>
        </authorList>
    </citation>
    <scope>NUCLEOTIDE SEQUENCE [LARGE SCALE GENOMIC DNA]</scope>
</reference>
<dbReference type="AlphaFoldDB" id="A0A2H0YU24"/>
<dbReference type="FunFam" id="3.40.1280.10:FF:000001">
    <property type="entry name" value="tRNA (guanine-N(1)-)-methyltransferase"/>
    <property type="match status" value="1"/>
</dbReference>
<evidence type="ECO:0000256" key="17">
    <source>
        <dbReference type="RuleBase" id="RU003464"/>
    </source>
</evidence>
<evidence type="ECO:0000256" key="16">
    <source>
        <dbReference type="PIRSR" id="PIRSR000386-1"/>
    </source>
</evidence>
<dbReference type="GO" id="GO:0002939">
    <property type="term" value="P:tRNA N1-guanine methylation"/>
    <property type="evidence" value="ECO:0007669"/>
    <property type="project" value="TreeGrafter"/>
</dbReference>
<evidence type="ECO:0000256" key="13">
    <source>
        <dbReference type="ARBA" id="ARBA00033392"/>
    </source>
</evidence>
<evidence type="ECO:0000256" key="1">
    <source>
        <dbReference type="ARBA" id="ARBA00002634"/>
    </source>
</evidence>
<comment type="caution">
    <text evidence="19">The sequence shown here is derived from an EMBL/GenBank/DDBJ whole genome shotgun (WGS) entry which is preliminary data.</text>
</comment>
<dbReference type="EC" id="2.1.1.228" evidence="5 15"/>
<comment type="catalytic activity">
    <reaction evidence="14 15 17">
        <text>guanosine(37) in tRNA + S-adenosyl-L-methionine = N(1)-methylguanosine(37) in tRNA + S-adenosyl-L-homocysteine + H(+)</text>
        <dbReference type="Rhea" id="RHEA:36899"/>
        <dbReference type="Rhea" id="RHEA-COMP:10145"/>
        <dbReference type="Rhea" id="RHEA-COMP:10147"/>
        <dbReference type="ChEBI" id="CHEBI:15378"/>
        <dbReference type="ChEBI" id="CHEBI:57856"/>
        <dbReference type="ChEBI" id="CHEBI:59789"/>
        <dbReference type="ChEBI" id="CHEBI:73542"/>
        <dbReference type="ChEBI" id="CHEBI:74269"/>
        <dbReference type="EC" id="2.1.1.228"/>
    </reaction>
</comment>
<dbReference type="PANTHER" id="PTHR46417">
    <property type="entry name" value="TRNA (GUANINE-N(1)-)-METHYLTRANSFERASE"/>
    <property type="match status" value="1"/>
</dbReference>
<evidence type="ECO:0000256" key="10">
    <source>
        <dbReference type="ARBA" id="ARBA00022691"/>
    </source>
</evidence>
<dbReference type="PANTHER" id="PTHR46417:SF1">
    <property type="entry name" value="TRNA (GUANINE-N(1)-)-METHYLTRANSFERASE"/>
    <property type="match status" value="1"/>
</dbReference>
<dbReference type="GO" id="GO:0005829">
    <property type="term" value="C:cytosol"/>
    <property type="evidence" value="ECO:0007669"/>
    <property type="project" value="TreeGrafter"/>
</dbReference>
<dbReference type="Proteomes" id="UP000228711">
    <property type="component" value="Unassembled WGS sequence"/>
</dbReference>
<keyword evidence="9 15" id="KW-0808">Transferase</keyword>
<keyword evidence="8 15" id="KW-0489">Methyltransferase</keyword>
<sequence length="215" mass="24117">MQIHLITIFPQIFDSYLGESILKRAQKKGAVKIVIHDLRDYTLDKHNKVDDRPYGGGPGMVMQVEPIVRALKKIVPRKTKFTRVLLTSAKGKTFVQADARKFSKVKKLVLICGHYEGVDERVMKYIDGEISIGNYVLTGGELPALVIADAVVRLLPGVLGSNESSTDESHETPGLLEYPQYTRPEVFNGQKVPKELLSGNHKNIADWRKAHKKKQ</sequence>
<accession>A0A2H0YU24</accession>
<evidence type="ECO:0000256" key="11">
    <source>
        <dbReference type="ARBA" id="ARBA00022694"/>
    </source>
</evidence>
<dbReference type="GO" id="GO:0052906">
    <property type="term" value="F:tRNA (guanine(37)-N1)-methyltransferase activity"/>
    <property type="evidence" value="ECO:0007669"/>
    <property type="project" value="UniProtKB-UniRule"/>
</dbReference>
<evidence type="ECO:0000256" key="3">
    <source>
        <dbReference type="ARBA" id="ARBA00007630"/>
    </source>
</evidence>
<comment type="subunit">
    <text evidence="4 15 17">Homodimer.</text>
</comment>
<organism evidence="19 20">
    <name type="scientific">Candidatus Kerfeldbacteria bacterium CG08_land_8_20_14_0_20_42_7</name>
    <dbReference type="NCBI Taxonomy" id="2014245"/>
    <lineage>
        <taxon>Bacteria</taxon>
        <taxon>Candidatus Kerfeldiibacteriota</taxon>
    </lineage>
</organism>
<evidence type="ECO:0000256" key="14">
    <source>
        <dbReference type="ARBA" id="ARBA00047783"/>
    </source>
</evidence>
<dbReference type="InterPro" id="IPR016009">
    <property type="entry name" value="tRNA_MeTrfase_TRMD/TRM10"/>
</dbReference>
<evidence type="ECO:0000256" key="6">
    <source>
        <dbReference type="ARBA" id="ARBA00014679"/>
    </source>
</evidence>
<feature type="binding site" evidence="15 16">
    <location>
        <begin position="132"/>
        <end position="137"/>
    </location>
    <ligand>
        <name>S-adenosyl-L-methionine</name>
        <dbReference type="ChEBI" id="CHEBI:59789"/>
    </ligand>
</feature>
<comment type="similarity">
    <text evidence="3 15 17">Belongs to the RNA methyltransferase TrmD family.</text>
</comment>
<dbReference type="InterPro" id="IPR029026">
    <property type="entry name" value="tRNA_m1G_MTases_N"/>
</dbReference>
<evidence type="ECO:0000256" key="9">
    <source>
        <dbReference type="ARBA" id="ARBA00022679"/>
    </source>
</evidence>